<dbReference type="AlphaFoldDB" id="A0ABD1S1M9"/>
<proteinExistence type="predicted"/>
<name>A0ABD1S1M9_9LAMI</name>
<sequence>MSIGRGDNGATNTSYCDHVAESPRVRSVVDSRVDWLESLKERDCAGYTTAEGTKAIALCGGIVVISEYCKGNSSAFEYLLGLKLIELHIEDVNFATDQTEHHFEAGNTGYESYDSAAKRRLLVSLELFLRIYYKGGMLGEKLASQPLSSFHPNRWQPMG</sequence>
<keyword evidence="2" id="KW-1185">Reference proteome</keyword>
<organism evidence="1 2">
    <name type="scientific">Forsythia ovata</name>
    <dbReference type="NCBI Taxonomy" id="205694"/>
    <lineage>
        <taxon>Eukaryota</taxon>
        <taxon>Viridiplantae</taxon>
        <taxon>Streptophyta</taxon>
        <taxon>Embryophyta</taxon>
        <taxon>Tracheophyta</taxon>
        <taxon>Spermatophyta</taxon>
        <taxon>Magnoliopsida</taxon>
        <taxon>eudicotyledons</taxon>
        <taxon>Gunneridae</taxon>
        <taxon>Pentapetalae</taxon>
        <taxon>asterids</taxon>
        <taxon>lamiids</taxon>
        <taxon>Lamiales</taxon>
        <taxon>Oleaceae</taxon>
        <taxon>Forsythieae</taxon>
        <taxon>Forsythia</taxon>
    </lineage>
</organism>
<comment type="caution">
    <text evidence="1">The sequence shown here is derived from an EMBL/GenBank/DDBJ whole genome shotgun (WGS) entry which is preliminary data.</text>
</comment>
<reference evidence="2" key="1">
    <citation type="submission" date="2024-07" db="EMBL/GenBank/DDBJ databases">
        <title>Two chromosome-level genome assemblies of Korean endemic species Abeliophyllum distichum and Forsythia ovata (Oleaceae).</title>
        <authorList>
            <person name="Jang H."/>
        </authorList>
    </citation>
    <scope>NUCLEOTIDE SEQUENCE [LARGE SCALE GENOMIC DNA]</scope>
</reference>
<evidence type="ECO:0000313" key="1">
    <source>
        <dbReference type="EMBL" id="KAL2493853.1"/>
    </source>
</evidence>
<dbReference type="Proteomes" id="UP001604277">
    <property type="component" value="Unassembled WGS sequence"/>
</dbReference>
<evidence type="ECO:0000313" key="2">
    <source>
        <dbReference type="Proteomes" id="UP001604277"/>
    </source>
</evidence>
<gene>
    <name evidence="1" type="ORF">Fot_37610</name>
</gene>
<protein>
    <submittedName>
        <fullName evidence="1">Uncharacterized protein</fullName>
    </submittedName>
</protein>
<accession>A0ABD1S1M9</accession>
<dbReference type="EMBL" id="JBFOLJ010000011">
    <property type="protein sequence ID" value="KAL2493853.1"/>
    <property type="molecule type" value="Genomic_DNA"/>
</dbReference>